<dbReference type="Gene3D" id="3.30.450.90">
    <property type="match status" value="1"/>
</dbReference>
<organism evidence="3 4">
    <name type="scientific">Candidatus Uhrbacteria bacterium RIFCSPLOWO2_02_FULL_49_11</name>
    <dbReference type="NCBI Taxonomy" id="1802409"/>
    <lineage>
        <taxon>Bacteria</taxon>
        <taxon>Candidatus Uhriibacteriota</taxon>
    </lineage>
</organism>
<dbReference type="PANTHER" id="PTHR30486:SF16">
    <property type="entry name" value="TWITCHING MOTILITY PROTEIN PILT"/>
    <property type="match status" value="1"/>
</dbReference>
<accession>A0A1F7VB10</accession>
<dbReference type="PANTHER" id="PTHR30486">
    <property type="entry name" value="TWITCHING MOTILITY PROTEIN PILT"/>
    <property type="match status" value="1"/>
</dbReference>
<evidence type="ECO:0000259" key="2">
    <source>
        <dbReference type="Pfam" id="PF00437"/>
    </source>
</evidence>
<dbReference type="Gene3D" id="3.40.50.300">
    <property type="entry name" value="P-loop containing nucleotide triphosphate hydrolases"/>
    <property type="match status" value="1"/>
</dbReference>
<evidence type="ECO:0000313" key="4">
    <source>
        <dbReference type="Proteomes" id="UP000178264"/>
    </source>
</evidence>
<comment type="caution">
    <text evidence="3">The sequence shown here is derived from an EMBL/GenBank/DDBJ whole genome shotgun (WGS) entry which is preliminary data.</text>
</comment>
<dbReference type="Proteomes" id="UP000178264">
    <property type="component" value="Unassembled WGS sequence"/>
</dbReference>
<dbReference type="Pfam" id="PF00437">
    <property type="entry name" value="T2SSE"/>
    <property type="match status" value="1"/>
</dbReference>
<name>A0A1F7VB10_9BACT</name>
<gene>
    <name evidence="3" type="ORF">A3I42_03370</name>
</gene>
<proteinExistence type="inferred from homology"/>
<comment type="similarity">
    <text evidence="1">Belongs to the GSP E family.</text>
</comment>
<dbReference type="GO" id="GO:0016887">
    <property type="term" value="F:ATP hydrolysis activity"/>
    <property type="evidence" value="ECO:0007669"/>
    <property type="project" value="InterPro"/>
</dbReference>
<reference evidence="3 4" key="1">
    <citation type="journal article" date="2016" name="Nat. Commun.">
        <title>Thousands of microbial genomes shed light on interconnected biogeochemical processes in an aquifer system.</title>
        <authorList>
            <person name="Anantharaman K."/>
            <person name="Brown C.T."/>
            <person name="Hug L.A."/>
            <person name="Sharon I."/>
            <person name="Castelle C.J."/>
            <person name="Probst A.J."/>
            <person name="Thomas B.C."/>
            <person name="Singh A."/>
            <person name="Wilkins M.J."/>
            <person name="Karaoz U."/>
            <person name="Brodie E.L."/>
            <person name="Williams K.H."/>
            <person name="Hubbard S.S."/>
            <person name="Banfield J.F."/>
        </authorList>
    </citation>
    <scope>NUCLEOTIDE SEQUENCE [LARGE SCALE GENOMIC DNA]</scope>
</reference>
<protein>
    <recommendedName>
        <fullName evidence="2">Bacterial type II secretion system protein E domain-containing protein</fullName>
    </recommendedName>
</protein>
<dbReference type="InterPro" id="IPR050921">
    <property type="entry name" value="T4SS_GSP_E_ATPase"/>
</dbReference>
<feature type="domain" description="Bacterial type II secretion system protein E" evidence="2">
    <location>
        <begin position="127"/>
        <end position="277"/>
    </location>
</feature>
<dbReference type="EMBL" id="MGER01000062">
    <property type="protein sequence ID" value="OGL87722.1"/>
    <property type="molecule type" value="Genomic_DNA"/>
</dbReference>
<sequence>MSSQTDVLFQRILASAAARGASDAHLTVGQPPVVRVDGSLSPLEEEGVLAPATMEELVVLLFDEHARQELAVKRRATIARTYGSRVRFKASVIYQQGFPFIFLHFLSPVIRTLKELGLPKVVEELTFMRKGLIIVTGPHGSGRSTLIASFLNTINTNRPENIVTIEHPIEYVLTGDKSVIEQQESGRDVLSMLEGLKALKDEDVDVLAVSEISDRFVFEELINITEGGRLVVAPLDAETLSQAFEHIVESYAAHERERICHSLADNLVAVIGVRLVPRVGGGRILVVEVLVVSAPVKALIRDGRFSQISSWVLTAREGGTVSLDRSLAELVKTGEVLLEDALREVSDKENFQRMVKGS</sequence>
<dbReference type="AlphaFoldDB" id="A0A1F7VB10"/>
<evidence type="ECO:0000313" key="3">
    <source>
        <dbReference type="EMBL" id="OGL87722.1"/>
    </source>
</evidence>
<dbReference type="SUPFAM" id="SSF52540">
    <property type="entry name" value="P-loop containing nucleoside triphosphate hydrolases"/>
    <property type="match status" value="1"/>
</dbReference>
<dbReference type="InterPro" id="IPR027417">
    <property type="entry name" value="P-loop_NTPase"/>
</dbReference>
<dbReference type="InterPro" id="IPR001482">
    <property type="entry name" value="T2SS/T4SS_dom"/>
</dbReference>
<evidence type="ECO:0000256" key="1">
    <source>
        <dbReference type="ARBA" id="ARBA00006611"/>
    </source>
</evidence>